<proteinExistence type="predicted"/>
<dbReference type="Proteomes" id="UP000295444">
    <property type="component" value="Unassembled WGS sequence"/>
</dbReference>
<dbReference type="EMBL" id="SNXZ01000004">
    <property type="protein sequence ID" value="TDP96387.1"/>
    <property type="molecule type" value="Genomic_DNA"/>
</dbReference>
<dbReference type="OrthoDB" id="4146863at2"/>
<name>A0A4R6SAF3_LABRH</name>
<evidence type="ECO:0000313" key="2">
    <source>
        <dbReference type="Proteomes" id="UP000295444"/>
    </source>
</evidence>
<comment type="caution">
    <text evidence="1">The sequence shown here is derived from an EMBL/GenBank/DDBJ whole genome shotgun (WGS) entry which is preliminary data.</text>
</comment>
<gene>
    <name evidence="1" type="ORF">EV186_104372</name>
</gene>
<dbReference type="RefSeq" id="WP_133851743.1">
    <property type="nucleotide sequence ID" value="NZ_SNXZ01000004.1"/>
</dbReference>
<evidence type="ECO:0000313" key="1">
    <source>
        <dbReference type="EMBL" id="TDP96387.1"/>
    </source>
</evidence>
<sequence>MSGRGRASRLAKQLSPRDFAVLRTLEAMRLMTGQQLGRLHVEGGQPTTQARKTRAMLQRLTTLGLVIRLRRRVGGVRAGSDGVIYGLSGLGQAVLDLGRDTRRRHRRVNETKPAFQNHTLAVSDVLVQLVDRARAGRAELLGFTNEPQCWRRFSGIAGQMITLKPDAFVRIGVGGYEISAFLEVDLDSESAPTIARKLVVYVAYWRSGTEQRRRGVVPKTWWLVPDTARLQSIARVIGRLPQEEQALFTVGLLPKAADLLTQAPSEGGAS</sequence>
<dbReference type="AlphaFoldDB" id="A0A4R6SAF3"/>
<dbReference type="InterPro" id="IPR025855">
    <property type="entry name" value="Replic_Relax"/>
</dbReference>
<reference evidence="1 2" key="1">
    <citation type="submission" date="2019-03" db="EMBL/GenBank/DDBJ databases">
        <title>Genomic Encyclopedia of Type Strains, Phase IV (KMG-IV): sequencing the most valuable type-strain genomes for metagenomic binning, comparative biology and taxonomic classification.</title>
        <authorList>
            <person name="Goeker M."/>
        </authorList>
    </citation>
    <scope>NUCLEOTIDE SEQUENCE [LARGE SCALE GENOMIC DNA]</scope>
    <source>
        <strain evidence="1 2">DSM 45361</strain>
    </source>
</reference>
<organism evidence="1 2">
    <name type="scientific">Labedaea rhizosphaerae</name>
    <dbReference type="NCBI Taxonomy" id="598644"/>
    <lineage>
        <taxon>Bacteria</taxon>
        <taxon>Bacillati</taxon>
        <taxon>Actinomycetota</taxon>
        <taxon>Actinomycetes</taxon>
        <taxon>Pseudonocardiales</taxon>
        <taxon>Pseudonocardiaceae</taxon>
        <taxon>Labedaea</taxon>
    </lineage>
</organism>
<dbReference type="Pfam" id="PF13814">
    <property type="entry name" value="Replic_Relax"/>
    <property type="match status" value="1"/>
</dbReference>
<keyword evidence="2" id="KW-1185">Reference proteome</keyword>
<protein>
    <submittedName>
        <fullName evidence="1">Protein involved in plasmid replication-relaxation</fullName>
    </submittedName>
</protein>
<accession>A0A4R6SAF3</accession>